<dbReference type="InterPro" id="IPR012337">
    <property type="entry name" value="RNaseH-like_sf"/>
</dbReference>
<dbReference type="OrthoDB" id="47694at2759"/>
<dbReference type="AlphaFoldDB" id="A0A9N8HUI9"/>
<gene>
    <name evidence="3" type="ORF">SEMRO_1759_G295820.1</name>
</gene>
<dbReference type="InterPro" id="IPR000953">
    <property type="entry name" value="Chromo/chromo_shadow_dom"/>
</dbReference>
<dbReference type="Gene3D" id="3.30.420.10">
    <property type="entry name" value="Ribonuclease H-like superfamily/Ribonuclease H"/>
    <property type="match status" value="1"/>
</dbReference>
<feature type="domain" description="Chromo" evidence="2">
    <location>
        <begin position="504"/>
        <end position="557"/>
    </location>
</feature>
<organism evidence="3 4">
    <name type="scientific">Seminavis robusta</name>
    <dbReference type="NCBI Taxonomy" id="568900"/>
    <lineage>
        <taxon>Eukaryota</taxon>
        <taxon>Sar</taxon>
        <taxon>Stramenopiles</taxon>
        <taxon>Ochrophyta</taxon>
        <taxon>Bacillariophyta</taxon>
        <taxon>Bacillariophyceae</taxon>
        <taxon>Bacillariophycidae</taxon>
        <taxon>Naviculales</taxon>
        <taxon>Naviculaceae</taxon>
        <taxon>Seminavis</taxon>
    </lineage>
</organism>
<dbReference type="InterPro" id="IPR016197">
    <property type="entry name" value="Chromo-like_dom_sf"/>
</dbReference>
<evidence type="ECO:0000313" key="4">
    <source>
        <dbReference type="Proteomes" id="UP001153069"/>
    </source>
</evidence>
<dbReference type="EMBL" id="CAICTM010001757">
    <property type="protein sequence ID" value="CAB9525987.1"/>
    <property type="molecule type" value="Genomic_DNA"/>
</dbReference>
<evidence type="ECO:0000313" key="3">
    <source>
        <dbReference type="EMBL" id="CAB9525987.1"/>
    </source>
</evidence>
<dbReference type="InterPro" id="IPR023780">
    <property type="entry name" value="Chromo_domain"/>
</dbReference>
<dbReference type="Gene3D" id="2.40.50.40">
    <property type="match status" value="1"/>
</dbReference>
<feature type="compositionally biased region" description="Basic and acidic residues" evidence="1">
    <location>
        <begin position="410"/>
        <end position="424"/>
    </location>
</feature>
<accession>A0A9N8HUI9</accession>
<protein>
    <submittedName>
        <fullName evidence="3">Retrotransposon protein</fullName>
    </submittedName>
</protein>
<evidence type="ECO:0000256" key="1">
    <source>
        <dbReference type="SAM" id="MobiDB-lite"/>
    </source>
</evidence>
<dbReference type="SUPFAM" id="SSF53098">
    <property type="entry name" value="Ribonuclease H-like"/>
    <property type="match status" value="1"/>
</dbReference>
<dbReference type="SMART" id="SM00298">
    <property type="entry name" value="CHROMO"/>
    <property type="match status" value="1"/>
</dbReference>
<keyword evidence="4" id="KW-1185">Reference proteome</keyword>
<dbReference type="Proteomes" id="UP001153069">
    <property type="component" value="Unassembled WGS sequence"/>
</dbReference>
<proteinExistence type="predicted"/>
<dbReference type="InterPro" id="IPR036397">
    <property type="entry name" value="RNaseH_sf"/>
</dbReference>
<dbReference type="Pfam" id="PF00385">
    <property type="entry name" value="Chromo"/>
    <property type="match status" value="1"/>
</dbReference>
<feature type="region of interest" description="Disordered" evidence="1">
    <location>
        <begin position="408"/>
        <end position="429"/>
    </location>
</feature>
<name>A0A9N8HUI9_9STRA</name>
<dbReference type="SUPFAM" id="SSF54160">
    <property type="entry name" value="Chromo domain-like"/>
    <property type="match status" value="1"/>
</dbReference>
<sequence>MREAGLYVSDTARRHGGDSCIILDDIVIPLYVRGALLGFPIRRPTEEELSTLRAYEITSPMVWNPETFVEESLTQSEFATWENSITAHLNHTATTAKRPTVKDVRPYFLNLPEDTVQHTIAATTAYGGINSHFPMKNQVQSMNPVLQRRRLPEGFATDTFFSTVTSYEGYNACQIFYGLIFVYGLGSEKDGPNALLDFFKQVGVPPSILRDNSKMQMSKVWTDYMRRYWCKDKFTQPFKPSQNRAEFGIGVCKGSVTKMMITTGCAPQAWRAKAIQHAADLDRNTAKECLGWRTPIEKLTGQTPDISNLIKFKFWDVVLYHEPTHKFPGQAVGGNERLGRWLGRAQDHGDGMCSWILTLETEQLIVRYAVRKIEGENISDTTRDAVSVLHKEDRARTEEAFCPVVYTQTGEKDPSTKPGEEPKFKAPPAEVPKETIKDLFIWDRIPNKKGVERDVKGQIKEVYNDDDGSTQARVEFKGGKQKIYEYEEIVKMLTKSDDADAEYWDFDKILDHKWSKQPGRQGKIDVKVKWSGFTEDEATWEPMEVIRKDSPTVLAEYAALKGIVHESRWKWAHKYLKNRKKFLRIRKQWRLMKKRTGAKPGEVTDEYQEIKLLWRFSVKFDGRHRARCVAGGHMTEDHPYDLYSGVVDLENIRMVFVIAALMKLEVIAGDVGYAYLMSLTVEKICVTLGDEWGELAVIEPLKDIYQFEMKGVGTPEYYSGGDLTFNPETGLWEFSAKTYIENLIPKLEALYKVTLKNYGSPMEPEDHPELDESPYLDSTRVTQYQMLVGCGQWAVTLGRIDIQYTVNTMARYGREPREGHEARLLRMYGYLKFRPKLRLAANPSPAVLGDFQFSEGNDWTGLYPDSMEPIDPDAPESLFPEITQVIMVDASHASNKIDMCGFLHRFLWTDAHQVLLQEIGHH</sequence>
<evidence type="ECO:0000259" key="2">
    <source>
        <dbReference type="PROSITE" id="PS50013"/>
    </source>
</evidence>
<reference evidence="3" key="1">
    <citation type="submission" date="2020-06" db="EMBL/GenBank/DDBJ databases">
        <authorList>
            <consortium name="Plant Systems Biology data submission"/>
        </authorList>
    </citation>
    <scope>NUCLEOTIDE SEQUENCE</scope>
    <source>
        <strain evidence="3">D6</strain>
    </source>
</reference>
<dbReference type="CDD" id="cd00024">
    <property type="entry name" value="CD_CSD"/>
    <property type="match status" value="1"/>
</dbReference>
<dbReference type="GO" id="GO:0003676">
    <property type="term" value="F:nucleic acid binding"/>
    <property type="evidence" value="ECO:0007669"/>
    <property type="project" value="InterPro"/>
</dbReference>
<dbReference type="PROSITE" id="PS50013">
    <property type="entry name" value="CHROMO_2"/>
    <property type="match status" value="1"/>
</dbReference>
<comment type="caution">
    <text evidence="3">The sequence shown here is derived from an EMBL/GenBank/DDBJ whole genome shotgun (WGS) entry which is preliminary data.</text>
</comment>